<reference evidence="1 2" key="1">
    <citation type="submission" date="2020-09" db="EMBL/GenBank/DDBJ databases">
        <title>De no assembly of potato wild relative species, Solanum commersonii.</title>
        <authorList>
            <person name="Cho K."/>
        </authorList>
    </citation>
    <scope>NUCLEOTIDE SEQUENCE [LARGE SCALE GENOMIC DNA]</scope>
    <source>
        <strain evidence="1">LZ3.2</strain>
        <tissue evidence="1">Leaf</tissue>
    </source>
</reference>
<organism evidence="1 2">
    <name type="scientific">Solanum commersonii</name>
    <name type="common">Commerson's wild potato</name>
    <name type="synonym">Commerson's nightshade</name>
    <dbReference type="NCBI Taxonomy" id="4109"/>
    <lineage>
        <taxon>Eukaryota</taxon>
        <taxon>Viridiplantae</taxon>
        <taxon>Streptophyta</taxon>
        <taxon>Embryophyta</taxon>
        <taxon>Tracheophyta</taxon>
        <taxon>Spermatophyta</taxon>
        <taxon>Magnoliopsida</taxon>
        <taxon>eudicotyledons</taxon>
        <taxon>Gunneridae</taxon>
        <taxon>Pentapetalae</taxon>
        <taxon>asterids</taxon>
        <taxon>lamiids</taxon>
        <taxon>Solanales</taxon>
        <taxon>Solanaceae</taxon>
        <taxon>Solanoideae</taxon>
        <taxon>Solaneae</taxon>
        <taxon>Solanum</taxon>
    </lineage>
</organism>
<dbReference type="Proteomes" id="UP000824120">
    <property type="component" value="Chromosome 9"/>
</dbReference>
<accession>A0A9J5XIJ7</accession>
<sequence length="96" mass="11484">MRLENTMYQMKVKTLIIQPQRKRTRKVNGKNLMAHPMQNKIKAQCQIYHDLPPFVSHDHNPCYFQQYFFDIEYKLSNRISKVKEGILSDTVAKKIK</sequence>
<dbReference type="EMBL" id="JACXVP010000009">
    <property type="protein sequence ID" value="KAG5587415.1"/>
    <property type="molecule type" value="Genomic_DNA"/>
</dbReference>
<protein>
    <submittedName>
        <fullName evidence="1">Uncharacterized protein</fullName>
    </submittedName>
</protein>
<keyword evidence="2" id="KW-1185">Reference proteome</keyword>
<dbReference type="AlphaFoldDB" id="A0A9J5XIJ7"/>
<proteinExistence type="predicted"/>
<comment type="caution">
    <text evidence="1">The sequence shown here is derived from an EMBL/GenBank/DDBJ whole genome shotgun (WGS) entry which is preliminary data.</text>
</comment>
<name>A0A9J5XIJ7_SOLCO</name>
<evidence type="ECO:0000313" key="1">
    <source>
        <dbReference type="EMBL" id="KAG5587415.1"/>
    </source>
</evidence>
<evidence type="ECO:0000313" key="2">
    <source>
        <dbReference type="Proteomes" id="UP000824120"/>
    </source>
</evidence>
<gene>
    <name evidence="1" type="ORF">H5410_047849</name>
</gene>